<reference evidence="1" key="1">
    <citation type="submission" date="2009-01" db="EMBL/GenBank/DDBJ databases">
        <title>Complete sequence of plasmid2 of Arthrobacter chlorophenolicus A6.</title>
        <authorList>
            <consortium name="US DOE Joint Genome Institute"/>
            <person name="Lucas S."/>
            <person name="Copeland A."/>
            <person name="Lapidus A."/>
            <person name="Glavina del Rio T."/>
            <person name="Tice H."/>
            <person name="Bruce D."/>
            <person name="Goodwin L."/>
            <person name="Pitluck S."/>
            <person name="Goltsman E."/>
            <person name="Clum A."/>
            <person name="Larimer F."/>
            <person name="Land M."/>
            <person name="Hauser L."/>
            <person name="Kyrpides N."/>
            <person name="Mikhailova N."/>
            <person name="Jansson J."/>
            <person name="Richardson P."/>
        </authorList>
    </citation>
    <scope>NUCLEOTIDE SEQUENCE [LARGE SCALE GENOMIC DNA]</scope>
    <source>
        <strain evidence="1">A6</strain>
        <plasmid evidence="1">pACHL02</plasmid>
    </source>
</reference>
<dbReference type="AlphaFoldDB" id="B8HJH2"/>
<accession>B8HJH2</accession>
<organism evidence="1 2">
    <name type="scientific">Pseudarthrobacter chlorophenolicus (strain ATCC 700700 / DSM 12829 / CIP 107037 / JCM 12360 / KCTC 9906 / NCIMB 13794 / A6)</name>
    <name type="common">Arthrobacter chlorophenolicus</name>
    <dbReference type="NCBI Taxonomy" id="452863"/>
    <lineage>
        <taxon>Bacteria</taxon>
        <taxon>Bacillati</taxon>
        <taxon>Actinomycetota</taxon>
        <taxon>Actinomycetes</taxon>
        <taxon>Micrococcales</taxon>
        <taxon>Micrococcaceae</taxon>
        <taxon>Pseudarthrobacter</taxon>
    </lineage>
</organism>
<evidence type="ECO:0000313" key="2">
    <source>
        <dbReference type="Proteomes" id="UP000002505"/>
    </source>
</evidence>
<dbReference type="HOGENOM" id="CLU_2598419_0_0_11"/>
<evidence type="ECO:0000313" key="1">
    <source>
        <dbReference type="EMBL" id="ACL42570.1"/>
    </source>
</evidence>
<proteinExistence type="predicted"/>
<dbReference type="Proteomes" id="UP000002505">
    <property type="component" value="Plasmid pACHL02"/>
</dbReference>
<keyword evidence="2" id="KW-1185">Reference proteome</keyword>
<protein>
    <submittedName>
        <fullName evidence="1">Uncharacterized protein</fullName>
    </submittedName>
</protein>
<sequence>MPTQQLMHKHDELIADFVVANPVERDGKLNSAVTAAQTLTSIDARLGILVTRHDYWRFSVALSTEVPCRIQERDFARSL</sequence>
<gene>
    <name evidence="1" type="ordered locus">Achl_4619</name>
</gene>
<keyword evidence="1" id="KW-0614">Plasmid</keyword>
<name>B8HJH2_PSECP</name>
<dbReference type="EMBL" id="CP001343">
    <property type="protein sequence ID" value="ACL42570.1"/>
    <property type="molecule type" value="Genomic_DNA"/>
</dbReference>
<dbReference type="KEGG" id="ach:Achl_4619"/>
<dbReference type="RefSeq" id="WP_012623600.1">
    <property type="nucleotide sequence ID" value="NC_011881.1"/>
</dbReference>
<geneLocation type="plasmid" evidence="1 2">
    <name>pACHL02</name>
</geneLocation>